<name>A0A0C9MW00_9FUNG</name>
<dbReference type="OrthoDB" id="2241322at2759"/>
<dbReference type="STRING" id="91626.A0A0C9MW00"/>
<feature type="coiled-coil region" evidence="1">
    <location>
        <begin position="94"/>
        <end position="178"/>
    </location>
</feature>
<proteinExistence type="predicted"/>
<organism evidence="2">
    <name type="scientific">Mucor ambiguus</name>
    <dbReference type="NCBI Taxonomy" id="91626"/>
    <lineage>
        <taxon>Eukaryota</taxon>
        <taxon>Fungi</taxon>
        <taxon>Fungi incertae sedis</taxon>
        <taxon>Mucoromycota</taxon>
        <taxon>Mucoromycotina</taxon>
        <taxon>Mucoromycetes</taxon>
        <taxon>Mucorales</taxon>
        <taxon>Mucorineae</taxon>
        <taxon>Mucoraceae</taxon>
        <taxon>Mucor</taxon>
    </lineage>
</organism>
<dbReference type="AlphaFoldDB" id="A0A0C9MW00"/>
<gene>
    <name evidence="2" type="ORF">MAM1_0117d05743</name>
</gene>
<evidence type="ECO:0000313" key="2">
    <source>
        <dbReference type="EMBL" id="GAN06263.1"/>
    </source>
</evidence>
<reference evidence="2" key="1">
    <citation type="submission" date="2014-09" db="EMBL/GenBank/DDBJ databases">
        <title>Draft genome sequence of an oleaginous Mucoromycotina fungus Mucor ambiguus NBRC6742.</title>
        <authorList>
            <person name="Takeda I."/>
            <person name="Yamane N."/>
            <person name="Morita T."/>
            <person name="Tamano K."/>
            <person name="Machida M."/>
            <person name="Baker S."/>
            <person name="Koike H."/>
        </authorList>
    </citation>
    <scope>NUCLEOTIDE SEQUENCE</scope>
    <source>
        <strain evidence="2">NBRC 6742</strain>
    </source>
</reference>
<dbReference type="EMBL" id="DF836406">
    <property type="protein sequence ID" value="GAN06263.1"/>
    <property type="molecule type" value="Genomic_DNA"/>
</dbReference>
<keyword evidence="3" id="KW-1185">Reference proteome</keyword>
<protein>
    <submittedName>
        <fullName evidence="2">Uncharacterized protein</fullName>
    </submittedName>
</protein>
<dbReference type="Proteomes" id="UP000053815">
    <property type="component" value="Unassembled WGS sequence"/>
</dbReference>
<sequence length="213" mass="24917">MSTSSQHNTDWSTGFEDLRSLNDEQFLEALRKYHVDNNHAPRSVREILQRMLSLLKSSKEREAVKSMEVSEKILSVYDHYSILEEMYKTEHNAVIKLTDERAEMKAEIEKLSKNTEKQVNEIQKQLETQREDANKQATKQALGRKRLEDILVAKNIEIDSIKKKLQEMEAHNAKLYSEIHANKQLINYYLTSAQRGQFGADVQQQQQQNQRPQ</sequence>
<accession>A0A0C9MW00</accession>
<evidence type="ECO:0000256" key="1">
    <source>
        <dbReference type="SAM" id="Coils"/>
    </source>
</evidence>
<evidence type="ECO:0000313" key="3">
    <source>
        <dbReference type="Proteomes" id="UP000053815"/>
    </source>
</evidence>
<keyword evidence="1" id="KW-0175">Coiled coil</keyword>